<dbReference type="InterPro" id="IPR048369">
    <property type="entry name" value="COG6_C"/>
</dbReference>
<evidence type="ECO:0000256" key="9">
    <source>
        <dbReference type="ARBA" id="ARBA00043873"/>
    </source>
</evidence>
<dbReference type="Pfam" id="PF06419">
    <property type="entry name" value="COG6_N"/>
    <property type="match status" value="1"/>
</dbReference>
<evidence type="ECO:0000259" key="11">
    <source>
        <dbReference type="Pfam" id="PF06419"/>
    </source>
</evidence>
<evidence type="ECO:0000256" key="10">
    <source>
        <dbReference type="RuleBase" id="RU365075"/>
    </source>
</evidence>
<name>A0A1A0HGB4_9ASCO</name>
<dbReference type="GO" id="GO:0006891">
    <property type="term" value="P:intra-Golgi vesicle-mediated transport"/>
    <property type="evidence" value="ECO:0007669"/>
    <property type="project" value="UniProtKB-UniRule"/>
</dbReference>
<keyword evidence="4 10" id="KW-0813">Transport</keyword>
<dbReference type="RefSeq" id="XP_018713379.1">
    <property type="nucleotide sequence ID" value="XM_018858468.1"/>
</dbReference>
<feature type="domain" description="Conserved oligomeric complex COG6 N-terminal" evidence="11">
    <location>
        <begin position="145"/>
        <end position="247"/>
    </location>
</feature>
<reference evidence="13 14" key="1">
    <citation type="submission" date="2016-05" db="EMBL/GenBank/DDBJ databases">
        <title>Comparative genomics of biotechnologically important yeasts.</title>
        <authorList>
            <consortium name="DOE Joint Genome Institute"/>
            <person name="Riley R."/>
            <person name="Haridas S."/>
            <person name="Wolfe K.H."/>
            <person name="Lopes M.R."/>
            <person name="Hittinger C.T."/>
            <person name="Goker M."/>
            <person name="Salamov A."/>
            <person name="Wisecaver J."/>
            <person name="Long T.M."/>
            <person name="Aerts A.L."/>
            <person name="Barry K."/>
            <person name="Choi C."/>
            <person name="Clum A."/>
            <person name="Coughlan A.Y."/>
            <person name="Deshpande S."/>
            <person name="Douglass A.P."/>
            <person name="Hanson S.J."/>
            <person name="Klenk H.-P."/>
            <person name="LaButti K."/>
            <person name="Lapidus A."/>
            <person name="Lindquist E."/>
            <person name="Lipzen A."/>
            <person name="Meier-kolthoff J.P."/>
            <person name="Ohm R.A."/>
            <person name="Otillar R.P."/>
            <person name="Pangilinan J."/>
            <person name="Peng Y."/>
            <person name="Rokas A."/>
            <person name="Rosa C.A."/>
            <person name="Scheuner C."/>
            <person name="Sibirny A.A."/>
            <person name="Slot J.C."/>
            <person name="Stielow J.B."/>
            <person name="Sun H."/>
            <person name="Kurtzman C.P."/>
            <person name="Blackwell M."/>
            <person name="Grigoriev I.V."/>
            <person name="Jeffries T.W."/>
        </authorList>
    </citation>
    <scope>NUCLEOTIDE SEQUENCE [LARGE SCALE GENOMIC DNA]</scope>
    <source>
        <strain evidence="13 14">NRRL YB-4993</strain>
    </source>
</reference>
<comment type="function">
    <text evidence="9">Acts as a component of the peripheral membrane COG complex that is involved in intra-Golgi protein trafficking. COG is located at the cis-Golgi, and regulates tethering of retrograde intra-Golgi vesicles and possibly a number of other membrane trafficking events.</text>
</comment>
<evidence type="ECO:0000313" key="14">
    <source>
        <dbReference type="Proteomes" id="UP000092555"/>
    </source>
</evidence>
<sequence length="752" mass="85357">MDFVAFETFSENDVLPSPQPSLSLPLKSNINHLSAKLHNLKDFKSFLKQNHTQEPEEVNQDSKMAEQYAKLSLQMIDREYKDSQLMKSDEVSSSGLRADAFSLRLGRALNFSIGDTRIRELFTTLEPKILDNFQLINSGIEGSLARKNLRGEVEADVIKINASQLADYAKPIANLRYLGDRLQALDILVKDTNKLLFQNSVAVEDLRSAVSQYTDDKASVTLKRALLVTFRQKFTLNEYEEFLLSSTEINSDFFEALERAETINEACALLLALDNPELGKTIMTKISTLVNKAKHTIVSFCKKSLSNTDLLYSQEKLSVLKLCLQQLKQKPEQLVMILDTFVESRSSALLDDFNSQVGNFDEKENSMAPDDSRPVYYSSHDPLRFITDLLAYVHSSAANEAEIILGLFQSEDSLSSTRDEVVNKVMTSLANPVKSKIEQIITLEGKLSVLYQILNVLELYVIMFSKDLHARVISISIEDCINRIREKFKMILTSRLASVQESNLAKLELSSDLQPPEWIIVYYSDLLPIVDSMQSSTILGVHQEEHKQFLDLITERPIKIFQNHLNLVSNKFSKREKLIFQLNFLDLVVCKIIPLSLLGDRMLEINHCINDLSEEIIEEQFHTLLSECGLTDYYNVMNMIYPTSEDVADASIYLSVSESVIFKADLISEIDDKIQATIPTALLDIQLNLMKLNNPVIVNEIIEACSRRFLKFHKLFTEVVLIFISNSPFQWSASEIATLLGVDINHTIEQKL</sequence>
<comment type="function">
    <text evidence="10">Acts as component of the peripheral membrane COG complex that is involved in intra-Golgi protein trafficking. COG is located at the cis-Golgi, and regulates tethering of retrograde intra-Golgi vesicles and possibly a number of other membrane trafficking events.</text>
</comment>
<comment type="similarity">
    <text evidence="2 10">Belongs to the COG6 family.</text>
</comment>
<dbReference type="EMBL" id="LXTC01000001">
    <property type="protein sequence ID" value="OBA22898.1"/>
    <property type="molecule type" value="Genomic_DNA"/>
</dbReference>
<dbReference type="AlphaFoldDB" id="A0A1A0HGB4"/>
<dbReference type="GO" id="GO:0000139">
    <property type="term" value="C:Golgi membrane"/>
    <property type="evidence" value="ECO:0007669"/>
    <property type="project" value="UniProtKB-SubCell"/>
</dbReference>
<gene>
    <name evidence="13" type="ORF">METBIDRAFT_76049</name>
</gene>
<dbReference type="SMART" id="SM01087">
    <property type="entry name" value="COG6"/>
    <property type="match status" value="1"/>
</dbReference>
<dbReference type="GeneID" id="30031444"/>
<keyword evidence="5 10" id="KW-0653">Protein transport</keyword>
<evidence type="ECO:0000256" key="1">
    <source>
        <dbReference type="ARBA" id="ARBA00004395"/>
    </source>
</evidence>
<evidence type="ECO:0000313" key="13">
    <source>
        <dbReference type="EMBL" id="OBA22898.1"/>
    </source>
</evidence>
<evidence type="ECO:0000256" key="3">
    <source>
        <dbReference type="ARBA" id="ARBA00020973"/>
    </source>
</evidence>
<dbReference type="OrthoDB" id="272987at2759"/>
<dbReference type="Pfam" id="PF20653">
    <property type="entry name" value="COG6_C"/>
    <property type="match status" value="1"/>
</dbReference>
<proteinExistence type="inferred from homology"/>
<evidence type="ECO:0000256" key="5">
    <source>
        <dbReference type="ARBA" id="ARBA00022927"/>
    </source>
</evidence>
<dbReference type="STRING" id="869754.A0A1A0HGB4"/>
<keyword evidence="7 10" id="KW-0472">Membrane</keyword>
<organism evidence="13 14">
    <name type="scientific">Metschnikowia bicuspidata var. bicuspidata NRRL YB-4993</name>
    <dbReference type="NCBI Taxonomy" id="869754"/>
    <lineage>
        <taxon>Eukaryota</taxon>
        <taxon>Fungi</taxon>
        <taxon>Dikarya</taxon>
        <taxon>Ascomycota</taxon>
        <taxon>Saccharomycotina</taxon>
        <taxon>Pichiomycetes</taxon>
        <taxon>Metschnikowiaceae</taxon>
        <taxon>Metschnikowia</taxon>
    </lineage>
</organism>
<dbReference type="Proteomes" id="UP000092555">
    <property type="component" value="Unassembled WGS sequence"/>
</dbReference>
<evidence type="ECO:0000256" key="6">
    <source>
        <dbReference type="ARBA" id="ARBA00023034"/>
    </source>
</evidence>
<keyword evidence="6 10" id="KW-0333">Golgi apparatus</keyword>
<evidence type="ECO:0000259" key="12">
    <source>
        <dbReference type="Pfam" id="PF20653"/>
    </source>
</evidence>
<evidence type="ECO:0000256" key="2">
    <source>
        <dbReference type="ARBA" id="ARBA00011023"/>
    </source>
</evidence>
<keyword evidence="14" id="KW-1185">Reference proteome</keyword>
<dbReference type="PANTHER" id="PTHR21506:SF0">
    <property type="entry name" value="CONSERVED OLIGOMERIC GOLGI COMPLEX SUBUNIT 6"/>
    <property type="match status" value="1"/>
</dbReference>
<protein>
    <recommendedName>
        <fullName evidence="3 10">Conserved oligomeric Golgi complex subunit 6</fullName>
        <shortName evidence="10">COG complex subunit 6</shortName>
    </recommendedName>
    <alternativeName>
        <fullName evidence="8 10">Component of oligomeric Golgi complex 6</fullName>
    </alternativeName>
</protein>
<feature type="domain" description="Conserved Oligomeric Golgi complex subunit 6 C-terminal" evidence="12">
    <location>
        <begin position="277"/>
        <end position="740"/>
    </location>
</feature>
<dbReference type="GO" id="GO:0017119">
    <property type="term" value="C:Golgi transport complex"/>
    <property type="evidence" value="ECO:0007669"/>
    <property type="project" value="UniProtKB-UniRule"/>
</dbReference>
<dbReference type="GO" id="GO:0015031">
    <property type="term" value="P:protein transport"/>
    <property type="evidence" value="ECO:0007669"/>
    <property type="project" value="UniProtKB-KW"/>
</dbReference>
<evidence type="ECO:0000256" key="8">
    <source>
        <dbReference type="ARBA" id="ARBA00031348"/>
    </source>
</evidence>
<evidence type="ECO:0000256" key="7">
    <source>
        <dbReference type="ARBA" id="ARBA00023136"/>
    </source>
</evidence>
<comment type="subunit">
    <text evidence="10">Component of the conserved oligomeric Golgi complex.</text>
</comment>
<dbReference type="InterPro" id="IPR010490">
    <property type="entry name" value="COG6"/>
</dbReference>
<comment type="subcellular location">
    <subcellularLocation>
        <location evidence="1 10">Golgi apparatus membrane</location>
        <topology evidence="1 10">Peripheral membrane protein</topology>
    </subcellularLocation>
</comment>
<dbReference type="PANTHER" id="PTHR21506">
    <property type="entry name" value="COMPONENT OF OLIGOMERIC GOLGI COMPLEX 6"/>
    <property type="match status" value="1"/>
</dbReference>
<comment type="caution">
    <text evidence="13">The sequence shown here is derived from an EMBL/GenBank/DDBJ whole genome shotgun (WGS) entry which is preliminary data.</text>
</comment>
<accession>A0A1A0HGB4</accession>
<dbReference type="InterPro" id="IPR048368">
    <property type="entry name" value="COG6_N"/>
</dbReference>
<evidence type="ECO:0000256" key="4">
    <source>
        <dbReference type="ARBA" id="ARBA00022448"/>
    </source>
</evidence>